<evidence type="ECO:0000256" key="3">
    <source>
        <dbReference type="ARBA" id="ARBA00023004"/>
    </source>
</evidence>
<keyword evidence="2 5" id="KW-0479">Metal-binding</keyword>
<dbReference type="InterPro" id="IPR007197">
    <property type="entry name" value="rSAM"/>
</dbReference>
<dbReference type="PIRSF" id="PIRSF004869">
    <property type="entry name" value="PflX_prd"/>
    <property type="match status" value="1"/>
</dbReference>
<dbReference type="SFLD" id="SFLDG01099">
    <property type="entry name" value="Uncharacterised_Radical_SAM_Su"/>
    <property type="match status" value="1"/>
</dbReference>
<dbReference type="PANTHER" id="PTHR43075">
    <property type="entry name" value="FORMATE LYASE ACTIVATING ENZYME, PUTATIVE (AFU_ORTHOLOGUE AFUA_2G15630)-RELATED"/>
    <property type="match status" value="1"/>
</dbReference>
<dbReference type="PANTHER" id="PTHR43075:SF1">
    <property type="entry name" value="FORMATE LYASE ACTIVATING ENZYME, PUTATIVE (AFU_ORTHOLOGUE AFUA_2G15630)-RELATED"/>
    <property type="match status" value="1"/>
</dbReference>
<dbReference type="AlphaFoldDB" id="A0A414J0F8"/>
<dbReference type="EMBL" id="QSKF01000019">
    <property type="protein sequence ID" value="RHE36774.1"/>
    <property type="molecule type" value="Genomic_DNA"/>
</dbReference>
<keyword evidence="1 5" id="KW-0949">S-adenosyl-L-methionine</keyword>
<sequence>MIFGDKNQMNETDMILHLMEACRLCPRECDVNRLEGKKGFCGVDAKVMVARAALHMWEEPCISGKEGSGAVFFSGCSLGCGFCQNRRISRGQSGKQITIEHLVDIFLNLQEQKANNINLVTAGQFLPQVAEALKRAKAQGLHIPVVYNSSGYEKAEMLKMLDGLVDIYLPDFKYMDPELAGKYSHAKDYPQVAKLALEEMVRQVGMPEFDSCGMMKRGVIVRHLLLPGHVKNSKNVLKYLYETYRDKIYISMMNQYTPMPAMKDDPQLSRKVTDREYERLINYAISLGLNNGFIQEGETAKESFIPEFDGEGV</sequence>
<gene>
    <name evidence="7" type="ORF">DW740_16425</name>
</gene>
<protein>
    <submittedName>
        <fullName evidence="7">Radical SAM protein</fullName>
    </submittedName>
</protein>
<name>A0A414J0F8_9FIRM</name>
<evidence type="ECO:0000256" key="2">
    <source>
        <dbReference type="ARBA" id="ARBA00022723"/>
    </source>
</evidence>
<feature type="binding site" evidence="5">
    <location>
        <position position="76"/>
    </location>
    <ligand>
        <name>[4Fe-4S] cluster</name>
        <dbReference type="ChEBI" id="CHEBI:49883"/>
        <note>4Fe-4S-S-AdoMet</note>
    </ligand>
</feature>
<feature type="domain" description="Radical SAM core" evidence="6">
    <location>
        <begin position="62"/>
        <end position="290"/>
    </location>
</feature>
<dbReference type="GO" id="GO:0046872">
    <property type="term" value="F:metal ion binding"/>
    <property type="evidence" value="ECO:0007669"/>
    <property type="project" value="UniProtKB-KW"/>
</dbReference>
<organism evidence="7 8">
    <name type="scientific">Blautia obeum</name>
    <dbReference type="NCBI Taxonomy" id="40520"/>
    <lineage>
        <taxon>Bacteria</taxon>
        <taxon>Bacillati</taxon>
        <taxon>Bacillota</taxon>
        <taxon>Clostridia</taxon>
        <taxon>Lachnospirales</taxon>
        <taxon>Lachnospiraceae</taxon>
        <taxon>Blautia</taxon>
    </lineage>
</organism>
<dbReference type="InterPro" id="IPR058240">
    <property type="entry name" value="rSAM_sf"/>
</dbReference>
<keyword evidence="4 5" id="KW-0411">Iron-sulfur</keyword>
<evidence type="ECO:0000313" key="8">
    <source>
        <dbReference type="Proteomes" id="UP000283745"/>
    </source>
</evidence>
<dbReference type="CDD" id="cd01335">
    <property type="entry name" value="Radical_SAM"/>
    <property type="match status" value="1"/>
</dbReference>
<evidence type="ECO:0000256" key="5">
    <source>
        <dbReference type="PIRSR" id="PIRSR004869-50"/>
    </source>
</evidence>
<dbReference type="Proteomes" id="UP000283745">
    <property type="component" value="Unassembled WGS sequence"/>
</dbReference>
<feature type="binding site" evidence="5">
    <location>
        <position position="83"/>
    </location>
    <ligand>
        <name>[4Fe-4S] cluster</name>
        <dbReference type="ChEBI" id="CHEBI:49883"/>
        <note>4Fe-4S-S-AdoMet</note>
    </ligand>
</feature>
<dbReference type="Gene3D" id="3.20.20.70">
    <property type="entry name" value="Aldolase class I"/>
    <property type="match status" value="1"/>
</dbReference>
<evidence type="ECO:0000256" key="4">
    <source>
        <dbReference type="ARBA" id="ARBA00023014"/>
    </source>
</evidence>
<dbReference type="Pfam" id="PF04055">
    <property type="entry name" value="Radical_SAM"/>
    <property type="match status" value="1"/>
</dbReference>
<dbReference type="SUPFAM" id="SSF102114">
    <property type="entry name" value="Radical SAM enzymes"/>
    <property type="match status" value="1"/>
</dbReference>
<feature type="binding site" evidence="5">
    <location>
        <position position="80"/>
    </location>
    <ligand>
        <name>[4Fe-4S] cluster</name>
        <dbReference type="ChEBI" id="CHEBI:49883"/>
        <note>4Fe-4S-S-AdoMet</note>
    </ligand>
</feature>
<comment type="cofactor">
    <cofactor evidence="5">
        <name>[4Fe-4S] cluster</name>
        <dbReference type="ChEBI" id="CHEBI:49883"/>
    </cofactor>
    <text evidence="5">Binds 1 [4Fe-4S] cluster. The cluster is coordinated with 3 cysteines and an exchangeable S-adenosyl-L-methionine.</text>
</comment>
<dbReference type="SFLD" id="SFLDS00029">
    <property type="entry name" value="Radical_SAM"/>
    <property type="match status" value="1"/>
</dbReference>
<dbReference type="GO" id="GO:0051536">
    <property type="term" value="F:iron-sulfur cluster binding"/>
    <property type="evidence" value="ECO:0007669"/>
    <property type="project" value="UniProtKB-KW"/>
</dbReference>
<dbReference type="GO" id="GO:0003824">
    <property type="term" value="F:catalytic activity"/>
    <property type="evidence" value="ECO:0007669"/>
    <property type="project" value="InterPro"/>
</dbReference>
<evidence type="ECO:0000259" key="6">
    <source>
        <dbReference type="PROSITE" id="PS51918"/>
    </source>
</evidence>
<accession>A0A414J0F8</accession>
<proteinExistence type="predicted"/>
<dbReference type="InterPro" id="IPR040085">
    <property type="entry name" value="MJ0674-like"/>
</dbReference>
<evidence type="ECO:0000313" key="7">
    <source>
        <dbReference type="EMBL" id="RHE36774.1"/>
    </source>
</evidence>
<dbReference type="InterPro" id="IPR016431">
    <property type="entry name" value="Pyrv-formate_lyase-activ_prd"/>
</dbReference>
<comment type="caution">
    <text evidence="7">The sequence shown here is derived from an EMBL/GenBank/DDBJ whole genome shotgun (WGS) entry which is preliminary data.</text>
</comment>
<dbReference type="InterPro" id="IPR013785">
    <property type="entry name" value="Aldolase_TIM"/>
</dbReference>
<reference evidence="7 8" key="1">
    <citation type="submission" date="2018-08" db="EMBL/GenBank/DDBJ databases">
        <title>A genome reference for cultivated species of the human gut microbiota.</title>
        <authorList>
            <person name="Zou Y."/>
            <person name="Xue W."/>
            <person name="Luo G."/>
        </authorList>
    </citation>
    <scope>NUCLEOTIDE SEQUENCE [LARGE SCALE GENOMIC DNA]</scope>
    <source>
        <strain evidence="7 8">AM28-23</strain>
    </source>
</reference>
<keyword evidence="3 5" id="KW-0408">Iron</keyword>
<dbReference type="PROSITE" id="PS51918">
    <property type="entry name" value="RADICAL_SAM"/>
    <property type="match status" value="1"/>
</dbReference>
<evidence type="ECO:0000256" key="1">
    <source>
        <dbReference type="ARBA" id="ARBA00022691"/>
    </source>
</evidence>